<dbReference type="PROSITE" id="PS00550">
    <property type="entry name" value="HEMERYTHRINS"/>
    <property type="match status" value="1"/>
</dbReference>
<dbReference type="InterPro" id="IPR050669">
    <property type="entry name" value="Hemerythrin"/>
</dbReference>
<evidence type="ECO:0000313" key="6">
    <source>
        <dbReference type="EMBL" id="ARN83073.1"/>
    </source>
</evidence>
<evidence type="ECO:0000313" key="7">
    <source>
        <dbReference type="Proteomes" id="UP000193978"/>
    </source>
</evidence>
<dbReference type="RefSeq" id="WP_085773221.1">
    <property type="nucleotide sequence ID" value="NZ_AP027149.1"/>
</dbReference>
<protein>
    <submittedName>
        <fullName evidence="6">Bacteriohemerythrin</fullName>
    </submittedName>
</protein>
<dbReference type="Proteomes" id="UP000193978">
    <property type="component" value="Chromosome"/>
</dbReference>
<proteinExistence type="inferred from homology"/>
<evidence type="ECO:0000259" key="5">
    <source>
        <dbReference type="Pfam" id="PF01814"/>
    </source>
</evidence>
<evidence type="ECO:0000256" key="3">
    <source>
        <dbReference type="ARBA" id="ARBA00022723"/>
    </source>
</evidence>
<dbReference type="CDD" id="cd12107">
    <property type="entry name" value="Hemerythrin"/>
    <property type="match status" value="1"/>
</dbReference>
<accession>A0A1W6MZT6</accession>
<organism evidence="6 7">
    <name type="scientific">Methylocystis bryophila</name>
    <dbReference type="NCBI Taxonomy" id="655015"/>
    <lineage>
        <taxon>Bacteria</taxon>
        <taxon>Pseudomonadati</taxon>
        <taxon>Pseudomonadota</taxon>
        <taxon>Alphaproteobacteria</taxon>
        <taxon>Hyphomicrobiales</taxon>
        <taxon>Methylocystaceae</taxon>
        <taxon>Methylocystis</taxon>
    </lineage>
</organism>
<comment type="similarity">
    <text evidence="1">Belongs to the hemerythrin family.</text>
</comment>
<evidence type="ECO:0000256" key="4">
    <source>
        <dbReference type="ARBA" id="ARBA00023004"/>
    </source>
</evidence>
<gene>
    <name evidence="6" type="ORF">B1812_20530</name>
</gene>
<dbReference type="SUPFAM" id="SSF47188">
    <property type="entry name" value="Hemerythrin-like"/>
    <property type="match status" value="1"/>
</dbReference>
<dbReference type="PANTHER" id="PTHR37164">
    <property type="entry name" value="BACTERIOHEMERYTHRIN"/>
    <property type="match status" value="1"/>
</dbReference>
<dbReference type="GO" id="GO:0005344">
    <property type="term" value="F:oxygen carrier activity"/>
    <property type="evidence" value="ECO:0007669"/>
    <property type="project" value="UniProtKB-KW"/>
</dbReference>
<dbReference type="GO" id="GO:0046872">
    <property type="term" value="F:metal ion binding"/>
    <property type="evidence" value="ECO:0007669"/>
    <property type="project" value="UniProtKB-KW"/>
</dbReference>
<dbReference type="InterPro" id="IPR012827">
    <property type="entry name" value="Hemerythrin_metal-bd"/>
</dbReference>
<dbReference type="InterPro" id="IPR035938">
    <property type="entry name" value="Hemerythrin-like_sf"/>
</dbReference>
<evidence type="ECO:0000256" key="1">
    <source>
        <dbReference type="ARBA" id="ARBA00010587"/>
    </source>
</evidence>
<keyword evidence="2" id="KW-0813">Transport</keyword>
<dbReference type="EMBL" id="CP019948">
    <property type="protein sequence ID" value="ARN83073.1"/>
    <property type="molecule type" value="Genomic_DNA"/>
</dbReference>
<dbReference type="InterPro" id="IPR016131">
    <property type="entry name" value="Haemerythrin_Fe_BS"/>
</dbReference>
<dbReference type="PANTHER" id="PTHR37164:SF1">
    <property type="entry name" value="BACTERIOHEMERYTHRIN"/>
    <property type="match status" value="1"/>
</dbReference>
<dbReference type="STRING" id="655015.B1812_20530"/>
<keyword evidence="7" id="KW-1185">Reference proteome</keyword>
<dbReference type="NCBIfam" id="NF033749">
    <property type="entry name" value="bact_hemeryth"/>
    <property type="match status" value="1"/>
</dbReference>
<dbReference type="InterPro" id="IPR012312">
    <property type="entry name" value="Hemerythrin-like"/>
</dbReference>
<keyword evidence="3" id="KW-0479">Metal-binding</keyword>
<keyword evidence="4" id="KW-0408">Iron</keyword>
<feature type="domain" description="Hemerythrin-like" evidence="5">
    <location>
        <begin position="17"/>
        <end position="129"/>
    </location>
</feature>
<dbReference type="NCBIfam" id="TIGR02481">
    <property type="entry name" value="hemeryth_dom"/>
    <property type="match status" value="1"/>
</dbReference>
<name>A0A1W6MZT6_9HYPH</name>
<sequence length="135" mass="14655">MSLIEWSKEKFATNVSAHDAEHQEIFREVNALGDAVGSGDRAAVGKALDALIATVAEHFASEEANFSKFGYPDTASHKQEHDKLVATCLDLQKKFHAGQAEVTGETAAFVVDWLTSHIPNIDKRYGPFLNAQGVA</sequence>
<dbReference type="Pfam" id="PF01814">
    <property type="entry name" value="Hemerythrin"/>
    <property type="match status" value="1"/>
</dbReference>
<dbReference type="Gene3D" id="1.20.120.50">
    <property type="entry name" value="Hemerythrin-like"/>
    <property type="match status" value="1"/>
</dbReference>
<dbReference type="AlphaFoldDB" id="A0A1W6MZT6"/>
<evidence type="ECO:0000256" key="2">
    <source>
        <dbReference type="ARBA" id="ARBA00022621"/>
    </source>
</evidence>
<dbReference type="OrthoDB" id="7305302at2"/>
<keyword evidence="2" id="KW-0561">Oxygen transport</keyword>
<dbReference type="KEGG" id="mbry:B1812_20530"/>
<reference evidence="6 7" key="1">
    <citation type="submission" date="2017-02" db="EMBL/GenBank/DDBJ databases">
        <authorList>
            <person name="Peterson S.W."/>
        </authorList>
    </citation>
    <scope>NUCLEOTIDE SEQUENCE [LARGE SCALE GENOMIC DNA]</scope>
    <source>
        <strain evidence="6 7">S285</strain>
    </source>
</reference>